<dbReference type="RefSeq" id="WP_072889416.1">
    <property type="nucleotide sequence ID" value="NZ_FQVW01000011.1"/>
</dbReference>
<keyword evidence="2" id="KW-1185">Reference proteome</keyword>
<dbReference type="Pfam" id="PF13376">
    <property type="entry name" value="OmdA"/>
    <property type="match status" value="1"/>
</dbReference>
<dbReference type="EMBL" id="FQVW01000011">
    <property type="protein sequence ID" value="SHF98610.1"/>
    <property type="molecule type" value="Genomic_DNA"/>
</dbReference>
<evidence type="ECO:0000313" key="2">
    <source>
        <dbReference type="Proteomes" id="UP000183988"/>
    </source>
</evidence>
<gene>
    <name evidence="1" type="ORF">SAMN05216225_101163</name>
</gene>
<protein>
    <submittedName>
        <fullName evidence="1">Bacteriocin-protection, YdeI or OmpD-Associated</fullName>
    </submittedName>
</protein>
<name>A0A1M5G481_9BACI</name>
<dbReference type="STRING" id="930117.SAMN05216225_101163"/>
<organism evidence="1 2">
    <name type="scientific">Ornithinibacillus halophilus</name>
    <dbReference type="NCBI Taxonomy" id="930117"/>
    <lineage>
        <taxon>Bacteria</taxon>
        <taxon>Bacillati</taxon>
        <taxon>Bacillota</taxon>
        <taxon>Bacilli</taxon>
        <taxon>Bacillales</taxon>
        <taxon>Bacillaceae</taxon>
        <taxon>Ornithinibacillus</taxon>
    </lineage>
</organism>
<accession>A0A1M5G481</accession>
<dbReference type="Proteomes" id="UP000183988">
    <property type="component" value="Unassembled WGS sequence"/>
</dbReference>
<dbReference type="OrthoDB" id="2452521at2"/>
<sequence length="224" mass="26898">MKNSTKSVVEKLNFKKYQTRLIMQKPEDVNDFDSVDYDKEIKNDQYDLVFIFIYTIEEFNHYVKEAVDKNLIKDNGYLYFAYPKKGNPKYEQYIERDELYNEKHYNEEGYIPNSNLKFSRMVSLNDVFTIVGMKATKPKNTTTKKASQRVDDYVEKVEDIRNYLQKNDALLTFYNELTPGYQKDWARFVFSAKREATREKRLVQMEEVLGKGYKSMDLYRQQRN</sequence>
<dbReference type="AlphaFoldDB" id="A0A1M5G481"/>
<proteinExistence type="predicted"/>
<reference evidence="1 2" key="1">
    <citation type="submission" date="2016-11" db="EMBL/GenBank/DDBJ databases">
        <authorList>
            <person name="Jaros S."/>
            <person name="Januszkiewicz K."/>
            <person name="Wedrychowicz H."/>
        </authorList>
    </citation>
    <scope>NUCLEOTIDE SEQUENCE [LARGE SCALE GENOMIC DNA]</scope>
    <source>
        <strain evidence="1 2">IBRC-M 10683</strain>
    </source>
</reference>
<evidence type="ECO:0000313" key="1">
    <source>
        <dbReference type="EMBL" id="SHF98610.1"/>
    </source>
</evidence>